<dbReference type="InterPro" id="IPR004158">
    <property type="entry name" value="DUF247_pln"/>
</dbReference>
<sequence length="382" mass="44084">MEKEKHVLSNQNQEEEEADYDVIGILEMESNWSTLIEKKRKQKPRLLKISTESVGVGVNDYFKAIASKEERIRECYSETIEVNSNEFVEMMVLDGCFITEILCRVGNIVPHDPKDPFFNMSWVFPFLMRDLLRLENQIPLFVLQTLFDLSMTCLDKKVPPLAQLALESLDYVIERPADKVLKENDLCLEMKDSFPQTIPSAMKLHVAGIIIKARKSDSLLDIKFDNGVLEIPLLAIDDSISSFFLNCVAFEQCYSNCSKHITSYVTFMSSLINKPSDVGFLSDQNIMENDLGTDKEVVRFFSDISKDVAFDFQQSYLSKLFENVNEDCRNQWQVRWAEFKYTYFNTPWSFISAFAAAMLLLLTMIQVYFAIYTYVMPPKPPS</sequence>
<keyword evidence="1" id="KW-0812">Transmembrane</keyword>
<keyword evidence="1" id="KW-1133">Transmembrane helix</keyword>
<name>A0A2N9F9A3_FAGSY</name>
<accession>A0A2N9F9A3</accession>
<dbReference type="Pfam" id="PF03140">
    <property type="entry name" value="DUF247"/>
    <property type="match status" value="1"/>
</dbReference>
<reference evidence="2" key="1">
    <citation type="submission" date="2018-02" db="EMBL/GenBank/DDBJ databases">
        <authorList>
            <person name="Cohen D.B."/>
            <person name="Kent A.D."/>
        </authorList>
    </citation>
    <scope>NUCLEOTIDE SEQUENCE</scope>
</reference>
<dbReference type="PANTHER" id="PTHR31170">
    <property type="entry name" value="BNAC04G53230D PROTEIN"/>
    <property type="match status" value="1"/>
</dbReference>
<dbReference type="AlphaFoldDB" id="A0A2N9F9A3"/>
<protein>
    <submittedName>
        <fullName evidence="2">Uncharacterized protein</fullName>
    </submittedName>
</protein>
<evidence type="ECO:0000313" key="2">
    <source>
        <dbReference type="EMBL" id="SPC87486.1"/>
    </source>
</evidence>
<gene>
    <name evidence="2" type="ORF">FSB_LOCUS15368</name>
</gene>
<dbReference type="PANTHER" id="PTHR31170:SF21">
    <property type="match status" value="1"/>
</dbReference>
<organism evidence="2">
    <name type="scientific">Fagus sylvatica</name>
    <name type="common">Beechnut</name>
    <dbReference type="NCBI Taxonomy" id="28930"/>
    <lineage>
        <taxon>Eukaryota</taxon>
        <taxon>Viridiplantae</taxon>
        <taxon>Streptophyta</taxon>
        <taxon>Embryophyta</taxon>
        <taxon>Tracheophyta</taxon>
        <taxon>Spermatophyta</taxon>
        <taxon>Magnoliopsida</taxon>
        <taxon>eudicotyledons</taxon>
        <taxon>Gunneridae</taxon>
        <taxon>Pentapetalae</taxon>
        <taxon>rosids</taxon>
        <taxon>fabids</taxon>
        <taxon>Fagales</taxon>
        <taxon>Fagaceae</taxon>
        <taxon>Fagus</taxon>
    </lineage>
</organism>
<dbReference type="EMBL" id="OIVN01000924">
    <property type="protein sequence ID" value="SPC87486.1"/>
    <property type="molecule type" value="Genomic_DNA"/>
</dbReference>
<evidence type="ECO:0000256" key="1">
    <source>
        <dbReference type="SAM" id="Phobius"/>
    </source>
</evidence>
<proteinExistence type="predicted"/>
<feature type="transmembrane region" description="Helical" evidence="1">
    <location>
        <begin position="348"/>
        <end position="375"/>
    </location>
</feature>
<keyword evidence="1" id="KW-0472">Membrane</keyword>